<dbReference type="PROSITE" id="PS51194">
    <property type="entry name" value="HELICASE_CTER"/>
    <property type="match status" value="1"/>
</dbReference>
<keyword evidence="21" id="KW-1185">Reference proteome</keyword>
<dbReference type="InterPro" id="IPR036388">
    <property type="entry name" value="WH-like_DNA-bd_sf"/>
</dbReference>
<dbReference type="InterPro" id="IPR011545">
    <property type="entry name" value="DEAD/DEAH_box_helicase_dom"/>
</dbReference>
<dbReference type="Gene3D" id="1.10.150.80">
    <property type="entry name" value="HRDC domain"/>
    <property type="match status" value="1"/>
</dbReference>
<dbReference type="SMART" id="SM00487">
    <property type="entry name" value="DEXDc"/>
    <property type="match status" value="1"/>
</dbReference>
<evidence type="ECO:0000256" key="1">
    <source>
        <dbReference type="ARBA" id="ARBA00001946"/>
    </source>
</evidence>
<protein>
    <recommendedName>
        <fullName evidence="16">DNA helicase RecQ</fullName>
        <ecNumber evidence="16">5.6.2.4</ecNumber>
    </recommendedName>
</protein>
<keyword evidence="8 20" id="KW-0347">Helicase</keyword>
<comment type="cofactor">
    <cofactor evidence="2">
        <name>Zn(2+)</name>
        <dbReference type="ChEBI" id="CHEBI:29105"/>
    </cofactor>
</comment>
<dbReference type="SMART" id="SM00956">
    <property type="entry name" value="RQC"/>
    <property type="match status" value="1"/>
</dbReference>
<evidence type="ECO:0000259" key="18">
    <source>
        <dbReference type="PROSITE" id="PS51192"/>
    </source>
</evidence>
<keyword evidence="6" id="KW-0227">DNA damage</keyword>
<dbReference type="PANTHER" id="PTHR13710">
    <property type="entry name" value="DNA HELICASE RECQ FAMILY MEMBER"/>
    <property type="match status" value="1"/>
</dbReference>
<dbReference type="SMART" id="SM00490">
    <property type="entry name" value="HELICc"/>
    <property type="match status" value="1"/>
</dbReference>
<dbReference type="SMART" id="SM00341">
    <property type="entry name" value="HRDC"/>
    <property type="match status" value="1"/>
</dbReference>
<dbReference type="Pfam" id="PF16124">
    <property type="entry name" value="RecQ_Zn_bind"/>
    <property type="match status" value="1"/>
</dbReference>
<dbReference type="Proteomes" id="UP000216991">
    <property type="component" value="Unassembled WGS sequence"/>
</dbReference>
<dbReference type="Pfam" id="PF09382">
    <property type="entry name" value="RQC"/>
    <property type="match status" value="1"/>
</dbReference>
<feature type="domain" description="Helicase C-terminal" evidence="19">
    <location>
        <begin position="211"/>
        <end position="361"/>
    </location>
</feature>
<keyword evidence="10" id="KW-0067">ATP-binding</keyword>
<evidence type="ECO:0000256" key="6">
    <source>
        <dbReference type="ARBA" id="ARBA00022763"/>
    </source>
</evidence>
<comment type="similarity">
    <text evidence="3">Belongs to the helicase family. RecQ subfamily.</text>
</comment>
<dbReference type="InterPro" id="IPR027417">
    <property type="entry name" value="P-loop_NTPase"/>
</dbReference>
<dbReference type="InterPro" id="IPR001650">
    <property type="entry name" value="Helicase_C-like"/>
</dbReference>
<dbReference type="EC" id="5.6.2.4" evidence="16"/>
<keyword evidence="7" id="KW-0378">Hydrolase</keyword>
<organism evidence="20 21">
    <name type="scientific">Sandarakinorhabdus cyanobacteriorum</name>
    <dbReference type="NCBI Taxonomy" id="1981098"/>
    <lineage>
        <taxon>Bacteria</taxon>
        <taxon>Pseudomonadati</taxon>
        <taxon>Pseudomonadota</taxon>
        <taxon>Alphaproteobacteria</taxon>
        <taxon>Sphingomonadales</taxon>
        <taxon>Sphingosinicellaceae</taxon>
        <taxon>Sandarakinorhabdus</taxon>
    </lineage>
</organism>
<evidence type="ECO:0000256" key="7">
    <source>
        <dbReference type="ARBA" id="ARBA00022801"/>
    </source>
</evidence>
<dbReference type="InterPro" id="IPR010997">
    <property type="entry name" value="HRDC-like_sf"/>
</dbReference>
<evidence type="ECO:0000256" key="10">
    <source>
        <dbReference type="ARBA" id="ARBA00022840"/>
    </source>
</evidence>
<dbReference type="GO" id="GO:0043590">
    <property type="term" value="C:bacterial nucleoid"/>
    <property type="evidence" value="ECO:0007669"/>
    <property type="project" value="TreeGrafter"/>
</dbReference>
<dbReference type="EMBL" id="NOXT01000121">
    <property type="protein sequence ID" value="OYQ25687.1"/>
    <property type="molecule type" value="Genomic_DNA"/>
</dbReference>
<dbReference type="InterPro" id="IPR006293">
    <property type="entry name" value="DNA_helicase_ATP-dep_RecQ_bac"/>
</dbReference>
<dbReference type="Pfam" id="PF00270">
    <property type="entry name" value="DEAD"/>
    <property type="match status" value="1"/>
</dbReference>
<dbReference type="SUPFAM" id="SSF47819">
    <property type="entry name" value="HRDC-like"/>
    <property type="match status" value="1"/>
</dbReference>
<evidence type="ECO:0000313" key="20">
    <source>
        <dbReference type="EMBL" id="OYQ25687.1"/>
    </source>
</evidence>
<keyword evidence="12" id="KW-0233">DNA recombination</keyword>
<dbReference type="Pfam" id="PF00271">
    <property type="entry name" value="Helicase_C"/>
    <property type="match status" value="1"/>
</dbReference>
<evidence type="ECO:0000256" key="13">
    <source>
        <dbReference type="ARBA" id="ARBA00023204"/>
    </source>
</evidence>
<accession>A0A255Y8X5</accession>
<dbReference type="InterPro" id="IPR002121">
    <property type="entry name" value="HRDC_dom"/>
</dbReference>
<feature type="domain" description="Helicase ATP-binding" evidence="18">
    <location>
        <begin position="24"/>
        <end position="190"/>
    </location>
</feature>
<dbReference type="InterPro" id="IPR044876">
    <property type="entry name" value="HRDC_dom_sf"/>
</dbReference>
<dbReference type="GO" id="GO:0016787">
    <property type="term" value="F:hydrolase activity"/>
    <property type="evidence" value="ECO:0007669"/>
    <property type="project" value="UniProtKB-KW"/>
</dbReference>
<dbReference type="GO" id="GO:0006260">
    <property type="term" value="P:DNA replication"/>
    <property type="evidence" value="ECO:0007669"/>
    <property type="project" value="InterPro"/>
</dbReference>
<keyword evidence="4" id="KW-0479">Metal-binding</keyword>
<keyword evidence="14" id="KW-0413">Isomerase</keyword>
<gene>
    <name evidence="20" type="primary">recQ</name>
    <name evidence="20" type="ORF">CHU93_13230</name>
</gene>
<dbReference type="InterPro" id="IPR032284">
    <property type="entry name" value="RecQ_Zn-bd"/>
</dbReference>
<evidence type="ECO:0000313" key="21">
    <source>
        <dbReference type="Proteomes" id="UP000216991"/>
    </source>
</evidence>
<evidence type="ECO:0000256" key="9">
    <source>
        <dbReference type="ARBA" id="ARBA00022833"/>
    </source>
</evidence>
<evidence type="ECO:0000256" key="15">
    <source>
        <dbReference type="ARBA" id="ARBA00034617"/>
    </source>
</evidence>
<proteinExistence type="inferred from homology"/>
<dbReference type="Gene3D" id="1.10.10.10">
    <property type="entry name" value="Winged helix-like DNA-binding domain superfamily/Winged helix DNA-binding domain"/>
    <property type="match status" value="1"/>
</dbReference>
<keyword evidence="11" id="KW-0238">DNA-binding</keyword>
<name>A0A255Y8X5_9SPHN</name>
<sequence length="590" mass="63447">MTPRQLLKQVFGHDDFRGDQEAIIADVLAGRDVLTIMPTGAGKSICYQLPALIRPGTGIVISPLIALMEDQVQALKAVGVRAATLNSQSADSGQVWRDMADGQLDLLYVSPERALMEGFGALLSRTEIALIAIDEAHCVSQWGHDFRPEYRRLRSLCDALPGVPRIALTATADRETRADIAVQLGIAPDRITLSGFDRPNIRYEVAGKDNLRRQLLAFLAGQGGQAGIIYAPTRAATETICGWLTEAGLRARPYHAGLDAITRSRHQADFVAAEDMVMVATIAFGMGINKPDVRFVAHAGLPKSIEAYYQETGRAGRDGDPAVAHLIWGGEDVARLRGFIAAGEGSDAHKASETRRMNALIGFLETAACRRHALLRYFGEAPPERCGNCDNCLNPPNLVDATGAARKLLSAVYRTGQRFGIAHLIDVLAGKTNEKVTKFGHDRSSVFGIGCDWPADQWRNLGRQLEAIDALERDPEGGGLVLGPAARAILKGEVPITMKQVAPRRAAARASASADLAASDQPLFERLRALRRQLAAEAGVPPYIVFSDATLRSMAASRPRDMAGMARIPGVGAVKLESWGAVFLAAINGD</sequence>
<dbReference type="FunFam" id="3.40.50.300:FF:000296">
    <property type="entry name" value="ATP-dependent DNA helicase RecQ"/>
    <property type="match status" value="1"/>
</dbReference>
<dbReference type="GO" id="GO:0030894">
    <property type="term" value="C:replisome"/>
    <property type="evidence" value="ECO:0007669"/>
    <property type="project" value="TreeGrafter"/>
</dbReference>
<dbReference type="SUPFAM" id="SSF52540">
    <property type="entry name" value="P-loop containing nucleoside triphosphate hydrolases"/>
    <property type="match status" value="2"/>
</dbReference>
<dbReference type="CDD" id="cd17920">
    <property type="entry name" value="DEXHc_RecQ"/>
    <property type="match status" value="1"/>
</dbReference>
<dbReference type="GO" id="GO:0006310">
    <property type="term" value="P:DNA recombination"/>
    <property type="evidence" value="ECO:0007669"/>
    <property type="project" value="UniProtKB-UniRule"/>
</dbReference>
<evidence type="ECO:0000259" key="19">
    <source>
        <dbReference type="PROSITE" id="PS51194"/>
    </source>
</evidence>
<keyword evidence="9" id="KW-0862">Zinc</keyword>
<evidence type="ECO:0000259" key="17">
    <source>
        <dbReference type="PROSITE" id="PS50967"/>
    </source>
</evidence>
<evidence type="ECO:0000256" key="11">
    <source>
        <dbReference type="ARBA" id="ARBA00023125"/>
    </source>
</evidence>
<comment type="catalytic activity">
    <reaction evidence="15">
        <text>Couples ATP hydrolysis with the unwinding of duplex DNA by translocating in the 3'-5' direction.</text>
        <dbReference type="EC" id="5.6.2.4"/>
    </reaction>
</comment>
<evidence type="ECO:0000256" key="12">
    <source>
        <dbReference type="ARBA" id="ARBA00023172"/>
    </source>
</evidence>
<dbReference type="Gene3D" id="3.40.50.300">
    <property type="entry name" value="P-loop containing nucleotide triphosphate hydrolases"/>
    <property type="match status" value="2"/>
</dbReference>
<dbReference type="GO" id="GO:0046872">
    <property type="term" value="F:metal ion binding"/>
    <property type="evidence" value="ECO:0007669"/>
    <property type="project" value="UniProtKB-KW"/>
</dbReference>
<dbReference type="OrthoDB" id="9760034at2"/>
<dbReference type="AlphaFoldDB" id="A0A255Y8X5"/>
<dbReference type="InterPro" id="IPR014001">
    <property type="entry name" value="Helicase_ATP-bd"/>
</dbReference>
<comment type="cofactor">
    <cofactor evidence="1">
        <name>Mg(2+)</name>
        <dbReference type="ChEBI" id="CHEBI:18420"/>
    </cofactor>
</comment>
<dbReference type="NCBIfam" id="TIGR00614">
    <property type="entry name" value="recQ_fam"/>
    <property type="match status" value="1"/>
</dbReference>
<evidence type="ECO:0000256" key="2">
    <source>
        <dbReference type="ARBA" id="ARBA00001947"/>
    </source>
</evidence>
<dbReference type="CDD" id="cd18794">
    <property type="entry name" value="SF2_C_RecQ"/>
    <property type="match status" value="1"/>
</dbReference>
<evidence type="ECO:0000256" key="8">
    <source>
        <dbReference type="ARBA" id="ARBA00022806"/>
    </source>
</evidence>
<keyword evidence="13" id="KW-0234">DNA repair</keyword>
<dbReference type="PROSITE" id="PS50967">
    <property type="entry name" value="HRDC"/>
    <property type="match status" value="1"/>
</dbReference>
<dbReference type="PROSITE" id="PS51192">
    <property type="entry name" value="HELICASE_ATP_BIND_1"/>
    <property type="match status" value="1"/>
</dbReference>
<evidence type="ECO:0000256" key="3">
    <source>
        <dbReference type="ARBA" id="ARBA00005446"/>
    </source>
</evidence>
<keyword evidence="5" id="KW-0547">Nucleotide-binding</keyword>
<dbReference type="InterPro" id="IPR018982">
    <property type="entry name" value="RQC_domain"/>
</dbReference>
<dbReference type="PANTHER" id="PTHR13710:SF105">
    <property type="entry name" value="ATP-DEPENDENT DNA HELICASE Q1"/>
    <property type="match status" value="1"/>
</dbReference>
<dbReference type="GO" id="GO:0009432">
    <property type="term" value="P:SOS response"/>
    <property type="evidence" value="ECO:0007669"/>
    <property type="project" value="UniProtKB-UniRule"/>
</dbReference>
<dbReference type="GO" id="GO:0043138">
    <property type="term" value="F:3'-5' DNA helicase activity"/>
    <property type="evidence" value="ECO:0007669"/>
    <property type="project" value="UniProtKB-EC"/>
</dbReference>
<evidence type="ECO:0000256" key="5">
    <source>
        <dbReference type="ARBA" id="ARBA00022741"/>
    </source>
</evidence>
<dbReference type="GO" id="GO:0005737">
    <property type="term" value="C:cytoplasm"/>
    <property type="evidence" value="ECO:0007669"/>
    <property type="project" value="TreeGrafter"/>
</dbReference>
<dbReference type="GO" id="GO:0006281">
    <property type="term" value="P:DNA repair"/>
    <property type="evidence" value="ECO:0007669"/>
    <property type="project" value="UniProtKB-KW"/>
</dbReference>
<dbReference type="Pfam" id="PF00570">
    <property type="entry name" value="HRDC"/>
    <property type="match status" value="1"/>
</dbReference>
<evidence type="ECO:0000256" key="14">
    <source>
        <dbReference type="ARBA" id="ARBA00023235"/>
    </source>
</evidence>
<evidence type="ECO:0000256" key="4">
    <source>
        <dbReference type="ARBA" id="ARBA00022723"/>
    </source>
</evidence>
<reference evidence="20 21" key="1">
    <citation type="submission" date="2017-07" db="EMBL/GenBank/DDBJ databases">
        <title>Sandarakinorhabdus cyanobacteriorum sp. nov., a novel bacterium isolated from cyanobacterial aggregates in a eutrophic lake.</title>
        <authorList>
            <person name="Cai H."/>
        </authorList>
    </citation>
    <scope>NUCLEOTIDE SEQUENCE [LARGE SCALE GENOMIC DNA]</scope>
    <source>
        <strain evidence="20 21">TH057</strain>
    </source>
</reference>
<dbReference type="GO" id="GO:0003677">
    <property type="term" value="F:DNA binding"/>
    <property type="evidence" value="ECO:0007669"/>
    <property type="project" value="UniProtKB-KW"/>
</dbReference>
<dbReference type="RefSeq" id="WP_094474642.1">
    <property type="nucleotide sequence ID" value="NZ_NOXT01000121.1"/>
</dbReference>
<dbReference type="GO" id="GO:0009378">
    <property type="term" value="F:four-way junction helicase activity"/>
    <property type="evidence" value="ECO:0007669"/>
    <property type="project" value="TreeGrafter"/>
</dbReference>
<evidence type="ECO:0000256" key="16">
    <source>
        <dbReference type="NCBIfam" id="TIGR01389"/>
    </source>
</evidence>
<feature type="domain" description="HRDC" evidence="17">
    <location>
        <begin position="517"/>
        <end position="590"/>
    </location>
</feature>
<dbReference type="NCBIfam" id="TIGR01389">
    <property type="entry name" value="recQ"/>
    <property type="match status" value="1"/>
</dbReference>
<dbReference type="InterPro" id="IPR004589">
    <property type="entry name" value="DNA_helicase_ATP-dep_RecQ"/>
</dbReference>
<dbReference type="GO" id="GO:0005524">
    <property type="term" value="F:ATP binding"/>
    <property type="evidence" value="ECO:0007669"/>
    <property type="project" value="UniProtKB-KW"/>
</dbReference>
<comment type="caution">
    <text evidence="20">The sequence shown here is derived from an EMBL/GenBank/DDBJ whole genome shotgun (WGS) entry which is preliminary data.</text>
</comment>